<dbReference type="SFLD" id="SFLDG01386">
    <property type="entry name" value="main_SPASM_domain-containing"/>
    <property type="match status" value="1"/>
</dbReference>
<name>A0A444JB15_9BACT</name>
<dbReference type="SUPFAM" id="SSF102114">
    <property type="entry name" value="Radical SAM enzymes"/>
    <property type="match status" value="1"/>
</dbReference>
<keyword evidence="8" id="KW-1185">Reference proteome</keyword>
<dbReference type="GO" id="GO:0046872">
    <property type="term" value="F:metal ion binding"/>
    <property type="evidence" value="ECO:0007669"/>
    <property type="project" value="UniProtKB-KW"/>
</dbReference>
<protein>
    <submittedName>
        <fullName evidence="7">Radical SAM superfamily enzyme, MoaA/NifB/PqqE/SkfB family</fullName>
    </submittedName>
</protein>
<dbReference type="CDD" id="cd01335">
    <property type="entry name" value="Radical_SAM"/>
    <property type="match status" value="1"/>
</dbReference>
<keyword evidence="2" id="KW-0949">S-adenosyl-L-methionine</keyword>
<evidence type="ECO:0000256" key="3">
    <source>
        <dbReference type="ARBA" id="ARBA00022723"/>
    </source>
</evidence>
<keyword evidence="5" id="KW-0411">Iron-sulfur</keyword>
<reference evidence="7 8" key="1">
    <citation type="submission" date="2017-01" db="EMBL/GenBank/DDBJ databases">
        <title>The cable genome- insights into the physiology and evolution of filamentous bacteria capable of sulfide oxidation via long distance electron transfer.</title>
        <authorList>
            <person name="Schreiber L."/>
            <person name="Bjerg J.T."/>
            <person name="Boggild A."/>
            <person name="Van De Vossenberg J."/>
            <person name="Meysman F."/>
            <person name="Nielsen L.P."/>
            <person name="Schramm A."/>
            <person name="Kjeldsen K.U."/>
        </authorList>
    </citation>
    <scope>NUCLEOTIDE SEQUENCE [LARGE SCALE GENOMIC DNA]</scope>
    <source>
        <strain evidence="7">A5</strain>
    </source>
</reference>
<organism evidence="7 8">
    <name type="scientific">Candidatus Electrothrix marina</name>
    <dbReference type="NCBI Taxonomy" id="1859130"/>
    <lineage>
        <taxon>Bacteria</taxon>
        <taxon>Pseudomonadati</taxon>
        <taxon>Thermodesulfobacteriota</taxon>
        <taxon>Desulfobulbia</taxon>
        <taxon>Desulfobulbales</taxon>
        <taxon>Desulfobulbaceae</taxon>
        <taxon>Candidatus Electrothrix</taxon>
    </lineage>
</organism>
<evidence type="ECO:0000313" key="8">
    <source>
        <dbReference type="Proteomes" id="UP000288892"/>
    </source>
</evidence>
<evidence type="ECO:0000313" key="7">
    <source>
        <dbReference type="EMBL" id="RWX50269.1"/>
    </source>
</evidence>
<dbReference type="InterPro" id="IPR013785">
    <property type="entry name" value="Aldolase_TIM"/>
</dbReference>
<feature type="non-terminal residue" evidence="7">
    <location>
        <position position="562"/>
    </location>
</feature>
<dbReference type="SFLD" id="SFLDS00029">
    <property type="entry name" value="Radical_SAM"/>
    <property type="match status" value="1"/>
</dbReference>
<dbReference type="InterPro" id="IPR050377">
    <property type="entry name" value="Radical_SAM_PqqE_MftC-like"/>
</dbReference>
<accession>A0A444JB15</accession>
<dbReference type="GO" id="GO:0051536">
    <property type="term" value="F:iron-sulfur cluster binding"/>
    <property type="evidence" value="ECO:0007669"/>
    <property type="project" value="UniProtKB-KW"/>
</dbReference>
<dbReference type="Pfam" id="PF04055">
    <property type="entry name" value="Radical_SAM"/>
    <property type="match status" value="1"/>
</dbReference>
<evidence type="ECO:0000256" key="2">
    <source>
        <dbReference type="ARBA" id="ARBA00022691"/>
    </source>
</evidence>
<dbReference type="SFLD" id="SFLDG01067">
    <property type="entry name" value="SPASM/twitch_domain_containing"/>
    <property type="match status" value="1"/>
</dbReference>
<dbReference type="InterPro" id="IPR058240">
    <property type="entry name" value="rSAM_sf"/>
</dbReference>
<dbReference type="Gene3D" id="3.20.20.70">
    <property type="entry name" value="Aldolase class I"/>
    <property type="match status" value="1"/>
</dbReference>
<evidence type="ECO:0000256" key="5">
    <source>
        <dbReference type="ARBA" id="ARBA00023014"/>
    </source>
</evidence>
<dbReference type="GO" id="GO:0003824">
    <property type="term" value="F:catalytic activity"/>
    <property type="evidence" value="ECO:0007669"/>
    <property type="project" value="InterPro"/>
</dbReference>
<keyword evidence="3" id="KW-0479">Metal-binding</keyword>
<comment type="caution">
    <text evidence="7">The sequence shown here is derived from an EMBL/GenBank/DDBJ whole genome shotgun (WGS) entry which is preliminary data.</text>
</comment>
<evidence type="ECO:0000256" key="4">
    <source>
        <dbReference type="ARBA" id="ARBA00023004"/>
    </source>
</evidence>
<dbReference type="EMBL" id="MTKS01000352">
    <property type="protein sequence ID" value="RWX50269.1"/>
    <property type="molecule type" value="Genomic_DNA"/>
</dbReference>
<dbReference type="AlphaFoldDB" id="A0A444JB15"/>
<keyword evidence="4" id="KW-0408">Iron</keyword>
<comment type="cofactor">
    <cofactor evidence="1">
        <name>[4Fe-4S] cluster</name>
        <dbReference type="ChEBI" id="CHEBI:49883"/>
    </cofactor>
</comment>
<dbReference type="SUPFAM" id="SSF53335">
    <property type="entry name" value="S-adenosyl-L-methionine-dependent methyltransferases"/>
    <property type="match status" value="1"/>
</dbReference>
<dbReference type="CDD" id="cd21109">
    <property type="entry name" value="SPASM"/>
    <property type="match status" value="1"/>
</dbReference>
<dbReference type="PANTHER" id="PTHR11228">
    <property type="entry name" value="RADICAL SAM DOMAIN PROTEIN"/>
    <property type="match status" value="1"/>
</dbReference>
<sequence length="562" mass="62180">MPMQWFTRLHRIEHAGMPVYIDQEKPDWFVPSTRTDELLRACQKYGNRVAALVEFCNSRHEEPDKAGRDLRRLEHLLDRGTPPPYQGRSHHLRLGPLKEIWFHLTDTCNLSCVHCLFSASPSKKETIEQECLHDAIDQAAALGSHLFYFTGGEPFVYPDFCQTIQYVLQQDPAHHVAVLTNGLLLQEHLAELMAMDHERIHLQVSLDGLQEEHDFLRGRNTYSRLCENLEAAVKTGLAFTISVAVNNDNVGRLDKIAGQAHTLGAGGLHLMYHFVRGKGTSGQFVPVVRLFSQIVKTTAVCRELGMKIDNLEAMKAQVFAVPGSRFDLTNMGWESLAVAPDGTIYPSPALIRVEELACGHLEQGLVDIWRNNLMLRTIRSTSLVDAGERQQRPLVFITGGGDPDHSWNTGHELVGHDPYIDLYEQLALQLITDQAAQYPDQGLFRLRMGDVRHDCPDTENGSDGSVGLTHCNCLISLAEHDGHSSVREFYSNAAQQANTEIVNPFNPAAGLGNYIPEEAKEKSYGCGSPVKDAAPKKGETVVDLGSGSGVECFLAAAEVGAS</sequence>
<proteinExistence type="predicted"/>
<dbReference type="Gene3D" id="3.40.50.150">
    <property type="entry name" value="Vaccinia Virus protein VP39"/>
    <property type="match status" value="1"/>
</dbReference>
<gene>
    <name evidence="7" type="ORF">VU01_13522</name>
</gene>
<evidence type="ECO:0000259" key="6">
    <source>
        <dbReference type="PROSITE" id="PS51918"/>
    </source>
</evidence>
<dbReference type="PANTHER" id="PTHR11228:SF7">
    <property type="entry name" value="PQQA PEPTIDE CYCLASE"/>
    <property type="match status" value="1"/>
</dbReference>
<dbReference type="InterPro" id="IPR029063">
    <property type="entry name" value="SAM-dependent_MTases_sf"/>
</dbReference>
<dbReference type="PROSITE" id="PS51918">
    <property type="entry name" value="RADICAL_SAM"/>
    <property type="match status" value="1"/>
</dbReference>
<dbReference type="InterPro" id="IPR007197">
    <property type="entry name" value="rSAM"/>
</dbReference>
<dbReference type="Proteomes" id="UP000288892">
    <property type="component" value="Unassembled WGS sequence"/>
</dbReference>
<feature type="domain" description="Radical SAM core" evidence="6">
    <location>
        <begin position="94"/>
        <end position="307"/>
    </location>
</feature>
<evidence type="ECO:0000256" key="1">
    <source>
        <dbReference type="ARBA" id="ARBA00001966"/>
    </source>
</evidence>